<keyword evidence="3" id="KW-0804">Transcription</keyword>
<name>A0AAW9RL36_9HYPH</name>
<keyword evidence="1" id="KW-0805">Transcription regulation</keyword>
<dbReference type="PRINTS" id="PR00035">
    <property type="entry name" value="HTHGNTR"/>
</dbReference>
<evidence type="ECO:0000313" key="7">
    <source>
        <dbReference type="Proteomes" id="UP001378188"/>
    </source>
</evidence>
<feature type="domain" description="HTH gntR-type" evidence="5">
    <location>
        <begin position="40"/>
        <end position="108"/>
    </location>
</feature>
<dbReference type="Gene3D" id="1.10.10.10">
    <property type="entry name" value="Winged helix-like DNA-binding domain superfamily/Winged helix DNA-binding domain"/>
    <property type="match status" value="1"/>
</dbReference>
<sequence>MADRRRKPDPPAAPDDTAPVPEARKRAASPRAGAQRFSGTYAHVSLVNAIGQRIVRGDYPPGTILPNEAEWSEMFGVGRSVVREAVKMLMAKNLLASRPKVGSWVEPRERWNLLDRDVLTWYATSPDREGFLKAVQEFRHIIEPEAAALAAARRGEEQMQAISSACRQMGSAPTLSERTAADTAFHTAILRSAGNELLMPLGALIGSALESLFIFVTREADDLRHVQKLHEGIEKAILRQRPEAARRAVRRLLANTDQIIAEETIVRAASRSSRHAARAASG</sequence>
<evidence type="ECO:0000256" key="3">
    <source>
        <dbReference type="ARBA" id="ARBA00023163"/>
    </source>
</evidence>
<dbReference type="InterPro" id="IPR008920">
    <property type="entry name" value="TF_FadR/GntR_C"/>
</dbReference>
<keyword evidence="2" id="KW-0238">DNA-binding</keyword>
<evidence type="ECO:0000259" key="5">
    <source>
        <dbReference type="PROSITE" id="PS50949"/>
    </source>
</evidence>
<reference evidence="6 7" key="1">
    <citation type="submission" date="2024-02" db="EMBL/GenBank/DDBJ databases">
        <title>Genome analysis and characterization of Microbaculum marinisediminis sp. nov., isolated from marine sediment.</title>
        <authorList>
            <person name="Du Z.-J."/>
            <person name="Ye Y.-Q."/>
            <person name="Zhang Z.-R."/>
            <person name="Yuan S.-M."/>
            <person name="Zhang X.-Y."/>
        </authorList>
    </citation>
    <scope>NUCLEOTIDE SEQUENCE [LARGE SCALE GENOMIC DNA]</scope>
    <source>
        <strain evidence="6 7">SDUM1044001</strain>
    </source>
</reference>
<organism evidence="6 7">
    <name type="scientific">Microbaculum marinum</name>
    <dbReference type="NCBI Taxonomy" id="1764581"/>
    <lineage>
        <taxon>Bacteria</taxon>
        <taxon>Pseudomonadati</taxon>
        <taxon>Pseudomonadota</taxon>
        <taxon>Alphaproteobacteria</taxon>
        <taxon>Hyphomicrobiales</taxon>
        <taxon>Tepidamorphaceae</taxon>
        <taxon>Microbaculum</taxon>
    </lineage>
</organism>
<dbReference type="InterPro" id="IPR036390">
    <property type="entry name" value="WH_DNA-bd_sf"/>
</dbReference>
<dbReference type="GO" id="GO:0003677">
    <property type="term" value="F:DNA binding"/>
    <property type="evidence" value="ECO:0007669"/>
    <property type="project" value="UniProtKB-KW"/>
</dbReference>
<dbReference type="Proteomes" id="UP001378188">
    <property type="component" value="Unassembled WGS sequence"/>
</dbReference>
<dbReference type="SUPFAM" id="SSF46785">
    <property type="entry name" value="Winged helix' DNA-binding domain"/>
    <property type="match status" value="1"/>
</dbReference>
<comment type="caution">
    <text evidence="6">The sequence shown here is derived from an EMBL/GenBank/DDBJ whole genome shotgun (WGS) entry which is preliminary data.</text>
</comment>
<dbReference type="Gene3D" id="1.20.120.530">
    <property type="entry name" value="GntR ligand-binding domain-like"/>
    <property type="match status" value="1"/>
</dbReference>
<dbReference type="AlphaFoldDB" id="A0AAW9RL36"/>
<dbReference type="RefSeq" id="WP_340328238.1">
    <property type="nucleotide sequence ID" value="NZ_JAZHOF010000001.1"/>
</dbReference>
<dbReference type="PANTHER" id="PTHR43537:SF44">
    <property type="entry name" value="GNTR FAMILY REGULATORY PROTEIN"/>
    <property type="match status" value="1"/>
</dbReference>
<dbReference type="InterPro" id="IPR036388">
    <property type="entry name" value="WH-like_DNA-bd_sf"/>
</dbReference>
<dbReference type="Pfam" id="PF00392">
    <property type="entry name" value="GntR"/>
    <property type="match status" value="1"/>
</dbReference>
<dbReference type="InterPro" id="IPR000524">
    <property type="entry name" value="Tscrpt_reg_HTH_GntR"/>
</dbReference>
<keyword evidence="7" id="KW-1185">Reference proteome</keyword>
<proteinExistence type="predicted"/>
<dbReference type="EMBL" id="JAZHOF010000001">
    <property type="protein sequence ID" value="MEJ8570511.1"/>
    <property type="molecule type" value="Genomic_DNA"/>
</dbReference>
<dbReference type="SUPFAM" id="SSF48008">
    <property type="entry name" value="GntR ligand-binding domain-like"/>
    <property type="match status" value="1"/>
</dbReference>
<gene>
    <name evidence="6" type="ORF">V3328_03450</name>
</gene>
<dbReference type="SMART" id="SM00345">
    <property type="entry name" value="HTH_GNTR"/>
    <property type="match status" value="1"/>
</dbReference>
<dbReference type="GO" id="GO:0003700">
    <property type="term" value="F:DNA-binding transcription factor activity"/>
    <property type="evidence" value="ECO:0007669"/>
    <property type="project" value="InterPro"/>
</dbReference>
<feature type="region of interest" description="Disordered" evidence="4">
    <location>
        <begin position="1"/>
        <end position="34"/>
    </location>
</feature>
<dbReference type="InterPro" id="IPR011711">
    <property type="entry name" value="GntR_C"/>
</dbReference>
<evidence type="ECO:0000256" key="2">
    <source>
        <dbReference type="ARBA" id="ARBA00023125"/>
    </source>
</evidence>
<dbReference type="SMART" id="SM00895">
    <property type="entry name" value="FCD"/>
    <property type="match status" value="1"/>
</dbReference>
<dbReference type="Pfam" id="PF07729">
    <property type="entry name" value="FCD"/>
    <property type="match status" value="1"/>
</dbReference>
<protein>
    <submittedName>
        <fullName evidence="6">FadR/GntR family transcriptional regulator</fullName>
    </submittedName>
</protein>
<accession>A0AAW9RL36</accession>
<evidence type="ECO:0000256" key="4">
    <source>
        <dbReference type="SAM" id="MobiDB-lite"/>
    </source>
</evidence>
<evidence type="ECO:0000313" key="6">
    <source>
        <dbReference type="EMBL" id="MEJ8570511.1"/>
    </source>
</evidence>
<dbReference type="PROSITE" id="PS50949">
    <property type="entry name" value="HTH_GNTR"/>
    <property type="match status" value="1"/>
</dbReference>
<dbReference type="CDD" id="cd07377">
    <property type="entry name" value="WHTH_GntR"/>
    <property type="match status" value="1"/>
</dbReference>
<dbReference type="PANTHER" id="PTHR43537">
    <property type="entry name" value="TRANSCRIPTIONAL REGULATOR, GNTR FAMILY"/>
    <property type="match status" value="1"/>
</dbReference>
<evidence type="ECO:0000256" key="1">
    <source>
        <dbReference type="ARBA" id="ARBA00023015"/>
    </source>
</evidence>